<dbReference type="AlphaFoldDB" id="D8K9R8"/>
<organism evidence="1 2">
    <name type="scientific">Nitrosococcus watsoni (strain C-113)</name>
    <dbReference type="NCBI Taxonomy" id="105559"/>
    <lineage>
        <taxon>Bacteria</taxon>
        <taxon>Pseudomonadati</taxon>
        <taxon>Pseudomonadota</taxon>
        <taxon>Gammaproteobacteria</taxon>
        <taxon>Chromatiales</taxon>
        <taxon>Chromatiaceae</taxon>
        <taxon>Nitrosococcus</taxon>
    </lineage>
</organism>
<dbReference type="PANTHER" id="PTHR38767:SF1">
    <property type="entry name" value="DNA POLYMERASE III SUBUNIT CHI"/>
    <property type="match status" value="1"/>
</dbReference>
<dbReference type="InterPro" id="IPR007459">
    <property type="entry name" value="DNA_pol3_chi"/>
</dbReference>
<dbReference type="PANTHER" id="PTHR38767">
    <property type="entry name" value="DNA POLYMERASE III SUBUNIT CHI"/>
    <property type="match status" value="1"/>
</dbReference>
<dbReference type="STRING" id="105559.Nwat_0389"/>
<evidence type="ECO:0000313" key="2">
    <source>
        <dbReference type="Proteomes" id="UP000000393"/>
    </source>
</evidence>
<dbReference type="Proteomes" id="UP000000393">
    <property type="component" value="Chromosome"/>
</dbReference>
<gene>
    <name evidence="1" type="ordered locus">Nwat_0389</name>
</gene>
<dbReference type="Gene3D" id="3.40.50.10110">
    <property type="entry name" value="DNA polymerase III subunit chi"/>
    <property type="match status" value="1"/>
</dbReference>
<dbReference type="GO" id="GO:0003677">
    <property type="term" value="F:DNA binding"/>
    <property type="evidence" value="ECO:0007669"/>
    <property type="project" value="InterPro"/>
</dbReference>
<name>D8K9R8_NITWC</name>
<dbReference type="InterPro" id="IPR036768">
    <property type="entry name" value="PolIII_chi_sf"/>
</dbReference>
<dbReference type="GO" id="GO:0006260">
    <property type="term" value="P:DNA replication"/>
    <property type="evidence" value="ECO:0007669"/>
    <property type="project" value="InterPro"/>
</dbReference>
<dbReference type="OrthoDB" id="5297568at2"/>
<dbReference type="EMBL" id="CP002086">
    <property type="protein sequence ID" value="ADJ27357.1"/>
    <property type="molecule type" value="Genomic_DNA"/>
</dbReference>
<dbReference type="KEGG" id="nwa:Nwat_0389"/>
<accession>D8K9R8</accession>
<dbReference type="Pfam" id="PF04364">
    <property type="entry name" value="DNA_pol3_chi"/>
    <property type="match status" value="1"/>
</dbReference>
<dbReference type="GO" id="GO:0003887">
    <property type="term" value="F:DNA-directed DNA polymerase activity"/>
    <property type="evidence" value="ECO:0007669"/>
    <property type="project" value="InterPro"/>
</dbReference>
<reference evidence="1 2" key="1">
    <citation type="submission" date="2010-06" db="EMBL/GenBank/DDBJ databases">
        <title>Complete sequence of chromosome of Nitrosococcus watsoni C-113.</title>
        <authorList>
            <consortium name="US DOE Joint Genome Institute"/>
            <person name="Lucas S."/>
            <person name="Copeland A."/>
            <person name="Lapidus A."/>
            <person name="Cheng J.-F."/>
            <person name="Bruce D."/>
            <person name="Goodwin L."/>
            <person name="Pitluck S."/>
            <person name="Malfatti S.A."/>
            <person name="Chain P.S.G."/>
            <person name="Land M."/>
            <person name="Hauser L."/>
            <person name="Kyrpides N."/>
            <person name="Ivanova N."/>
            <person name="Cambell M.A."/>
            <person name="Heidelberg J.F."/>
            <person name="Klotz M.G."/>
            <person name="Woyke T."/>
        </authorList>
    </citation>
    <scope>NUCLEOTIDE SEQUENCE [LARGE SCALE GENOMIC DNA]</scope>
    <source>
        <strain evidence="1 2">C-113</strain>
    </source>
</reference>
<dbReference type="SUPFAM" id="SSF102400">
    <property type="entry name" value="DNA polymerase III chi subunit"/>
    <property type="match status" value="1"/>
</dbReference>
<dbReference type="eggNOG" id="COG2927">
    <property type="taxonomic scope" value="Bacteria"/>
</dbReference>
<keyword evidence="2" id="KW-1185">Reference proteome</keyword>
<sequence length="143" mass="16817">MTKVDFYLLTSHQPQASKRFACKLTEKAYRLGHQIYIQTENQAQAQEMDELLWTFRQGSFVPHALINSEEADESPVLIGYEREPEGKLELLINLCAEVPAFFSRFQRVAEIIGQDENHRHAGRQRYRYYRDHGCLLETHELNF</sequence>
<dbReference type="HOGENOM" id="CLU_131584_2_1_6"/>
<evidence type="ECO:0000313" key="1">
    <source>
        <dbReference type="EMBL" id="ADJ27357.1"/>
    </source>
</evidence>
<dbReference type="RefSeq" id="WP_013219467.1">
    <property type="nucleotide sequence ID" value="NC_014315.1"/>
</dbReference>
<dbReference type="GO" id="GO:0032298">
    <property type="term" value="P:positive regulation of DNA-templated DNA replication initiation"/>
    <property type="evidence" value="ECO:0007669"/>
    <property type="project" value="TreeGrafter"/>
</dbReference>
<protein>
    <submittedName>
        <fullName evidence="1">DNA polymerase III chi subunit HolC</fullName>
    </submittedName>
</protein>
<proteinExistence type="predicted"/>